<evidence type="ECO:0000313" key="1">
    <source>
        <dbReference type="EMBL" id="KAJ4307476.1"/>
    </source>
</evidence>
<dbReference type="OrthoDB" id="3235083at2759"/>
<protein>
    <submittedName>
        <fullName evidence="1">Uncharacterized protein</fullName>
    </submittedName>
</protein>
<name>A0A9W8TBI0_9HYPO</name>
<comment type="caution">
    <text evidence="1">The sequence shown here is derived from an EMBL/GenBank/DDBJ whole genome shotgun (WGS) entry which is preliminary data.</text>
</comment>
<dbReference type="EMBL" id="JAPEUR010000747">
    <property type="protein sequence ID" value="KAJ4307476.1"/>
    <property type="molecule type" value="Genomic_DNA"/>
</dbReference>
<gene>
    <name evidence="1" type="ORF">N0V84_012705</name>
</gene>
<evidence type="ECO:0000313" key="2">
    <source>
        <dbReference type="Proteomes" id="UP001140502"/>
    </source>
</evidence>
<dbReference type="AlphaFoldDB" id="A0A9W8TBI0"/>
<reference evidence="1" key="1">
    <citation type="submission" date="2022-10" db="EMBL/GenBank/DDBJ databases">
        <title>Tapping the CABI collections for fungal endophytes: first genome assemblies for Collariella, Neodidymelliopsis, Ascochyta clinopodiicola, Didymella pomorum, Didymosphaeria variabile, Neocosmospora piperis and Neocucurbitaria cava.</title>
        <authorList>
            <person name="Hill R."/>
        </authorList>
    </citation>
    <scope>NUCLEOTIDE SEQUENCE</scope>
    <source>
        <strain evidence="1">IMI 366586</strain>
    </source>
</reference>
<dbReference type="Proteomes" id="UP001140502">
    <property type="component" value="Unassembled WGS sequence"/>
</dbReference>
<keyword evidence="2" id="KW-1185">Reference proteome</keyword>
<proteinExistence type="predicted"/>
<sequence>MIQANSFDVGKFAKYSKWGLTVTNFAANAVVKVVGKAKKAEQPAIKRWKGSVAAVISVPMLCVALTGDINDSIEAKKKTAVIVNHFIEAFLKFGKQWGFAVSSWNNEVENEVMYIALAVKQVCTYGRYGFKSTDFIVEHV</sequence>
<organism evidence="1 2">
    <name type="scientific">Fusarium piperis</name>
    <dbReference type="NCBI Taxonomy" id="1435070"/>
    <lineage>
        <taxon>Eukaryota</taxon>
        <taxon>Fungi</taxon>
        <taxon>Dikarya</taxon>
        <taxon>Ascomycota</taxon>
        <taxon>Pezizomycotina</taxon>
        <taxon>Sordariomycetes</taxon>
        <taxon>Hypocreomycetidae</taxon>
        <taxon>Hypocreales</taxon>
        <taxon>Nectriaceae</taxon>
        <taxon>Fusarium</taxon>
        <taxon>Fusarium solani species complex</taxon>
    </lineage>
</organism>
<accession>A0A9W8TBI0</accession>